<dbReference type="RefSeq" id="WP_049680334.1">
    <property type="nucleotide sequence ID" value="NZ_LFZW01000001.1"/>
</dbReference>
<evidence type="ECO:0000259" key="1">
    <source>
        <dbReference type="Pfam" id="PF12323"/>
    </source>
</evidence>
<dbReference type="Proteomes" id="UP000037146">
    <property type="component" value="Unassembled WGS sequence"/>
</dbReference>
<comment type="caution">
    <text evidence="2">The sequence shown here is derived from an EMBL/GenBank/DDBJ whole genome shotgun (WGS) entry which is preliminary data.</text>
</comment>
<dbReference type="PATRIC" id="fig|1679170.3.peg.1144"/>
<evidence type="ECO:0000313" key="2">
    <source>
        <dbReference type="EMBL" id="KMY49002.1"/>
    </source>
</evidence>
<name>A0A0K9GRY3_9BACI</name>
<keyword evidence="3" id="KW-1185">Reference proteome</keyword>
<evidence type="ECO:0000313" key="3">
    <source>
        <dbReference type="Proteomes" id="UP000037146"/>
    </source>
</evidence>
<sequence>MLVNKAYKFRIYPNKDQAILINKTIGCSPFVCNFFLGKQKEINLKKEAIRLLTVGTTGIA</sequence>
<dbReference type="EMBL" id="LFZW01000001">
    <property type="protein sequence ID" value="KMY49002.1"/>
    <property type="molecule type" value="Genomic_DNA"/>
</dbReference>
<dbReference type="Pfam" id="PF12323">
    <property type="entry name" value="HTH_OrfB_IS605"/>
    <property type="match status" value="1"/>
</dbReference>
<gene>
    <name evidence="2" type="ORF">AC625_05350</name>
</gene>
<reference evidence="3" key="1">
    <citation type="submission" date="2015-07" db="EMBL/GenBank/DDBJ databases">
        <title>Genome sequencing project for genomic taxonomy and phylogenomics of Bacillus-like bacteria.</title>
        <authorList>
            <person name="Liu B."/>
            <person name="Wang J."/>
            <person name="Zhu Y."/>
            <person name="Liu G."/>
            <person name="Chen Q."/>
            <person name="Chen Z."/>
            <person name="Lan J."/>
            <person name="Che J."/>
            <person name="Ge C."/>
            <person name="Shi H."/>
            <person name="Pan Z."/>
            <person name="Liu X."/>
        </authorList>
    </citation>
    <scope>NUCLEOTIDE SEQUENCE [LARGE SCALE GENOMIC DNA]</scope>
    <source>
        <strain evidence="3">FJAT-27997</strain>
    </source>
</reference>
<proteinExistence type="predicted"/>
<dbReference type="AlphaFoldDB" id="A0A0K9GRY3"/>
<dbReference type="InterPro" id="IPR021027">
    <property type="entry name" value="Transposase_put_HTH"/>
</dbReference>
<accession>A0A0K9GRY3</accession>
<protein>
    <recommendedName>
        <fullName evidence="1">Transposase putative helix-turn-helix domain-containing protein</fullName>
    </recommendedName>
</protein>
<feature type="domain" description="Transposase putative helix-turn-helix" evidence="1">
    <location>
        <begin position="1"/>
        <end position="41"/>
    </location>
</feature>
<dbReference type="STRING" id="1679170.AC625_05350"/>
<organism evidence="2 3">
    <name type="scientific">Peribacillus loiseleuriae</name>
    <dbReference type="NCBI Taxonomy" id="1679170"/>
    <lineage>
        <taxon>Bacteria</taxon>
        <taxon>Bacillati</taxon>
        <taxon>Bacillota</taxon>
        <taxon>Bacilli</taxon>
        <taxon>Bacillales</taxon>
        <taxon>Bacillaceae</taxon>
        <taxon>Peribacillus</taxon>
    </lineage>
</organism>